<dbReference type="EMBL" id="JAAMPC010000005">
    <property type="protein sequence ID" value="KAG2310387.1"/>
    <property type="molecule type" value="Genomic_DNA"/>
</dbReference>
<dbReference type="PANTHER" id="PTHR31900">
    <property type="entry name" value="F-BOX/RNI SUPERFAMILY PROTEIN-RELATED"/>
    <property type="match status" value="1"/>
</dbReference>
<dbReference type="InterPro" id="IPR055411">
    <property type="entry name" value="LRR_FXL15/At3g58940/PEG3-like"/>
</dbReference>
<reference evidence="3 4" key="1">
    <citation type="submission" date="2020-02" db="EMBL/GenBank/DDBJ databases">
        <authorList>
            <person name="Ma Q."/>
            <person name="Huang Y."/>
            <person name="Song X."/>
            <person name="Pei D."/>
        </authorList>
    </citation>
    <scope>NUCLEOTIDE SEQUENCE [LARGE SCALE GENOMIC DNA]</scope>
    <source>
        <strain evidence="3">Sxm20200214</strain>
        <tissue evidence="3">Leaf</tissue>
    </source>
</reference>
<feature type="domain" description="F-box/LRR-repeat protein 15/At3g58940/PEG3-like LRR" evidence="2">
    <location>
        <begin position="101"/>
        <end position="186"/>
    </location>
</feature>
<keyword evidence="4" id="KW-1185">Reference proteome</keyword>
<proteinExistence type="predicted"/>
<sequence length="352" mass="40370">MWVPALEYDDFQDVTDIYSSRPSFPRYRVSVHNNLLSHRAPTIETLRLKFWLGSLQPEDIKLWLGIAVSRCVRELSISCYSNGDEPDCALPRNKILVDAGASSYLPCLETLQLLYVTYSSEDSLRLLLSCCPVLENLVIERDTTEDNVKGLVVAVPSLRRLSLRIGFECSYDGYVIDTPYLKYLKVEDYRDSLSYLVKCVTKLEEADIVVKKDLDEFLESSPVLTSVNRLSLQVLFYNEEESEYGAGIIFNQLEHLKLSICGSNYWSKLLFRLLKDSPSLRVLNLKVAYPPFGEYKQINWEDEWNLIPNCLLKTIETFEFAGCKEGSPQERDFLSFFCKNARCLKSTSSILC</sequence>
<evidence type="ECO:0000259" key="1">
    <source>
        <dbReference type="Pfam" id="PF08387"/>
    </source>
</evidence>
<dbReference type="InterPro" id="IPR032675">
    <property type="entry name" value="LRR_dom_sf"/>
</dbReference>
<evidence type="ECO:0000259" key="2">
    <source>
        <dbReference type="Pfam" id="PF24758"/>
    </source>
</evidence>
<comment type="caution">
    <text evidence="3">The sequence shown here is derived from an EMBL/GenBank/DDBJ whole genome shotgun (WGS) entry which is preliminary data.</text>
</comment>
<dbReference type="OrthoDB" id="1112304at2759"/>
<protein>
    <recommendedName>
        <fullName evidence="5">FBD domain-containing protein</fullName>
    </recommendedName>
</protein>
<dbReference type="InterPro" id="IPR006566">
    <property type="entry name" value="FBD"/>
</dbReference>
<dbReference type="SUPFAM" id="SSF52047">
    <property type="entry name" value="RNI-like"/>
    <property type="match status" value="1"/>
</dbReference>
<gene>
    <name evidence="3" type="ORF">Bca52824_021944</name>
</gene>
<feature type="domain" description="FBD" evidence="1">
    <location>
        <begin position="307"/>
        <end position="346"/>
    </location>
</feature>
<evidence type="ECO:0008006" key="5">
    <source>
        <dbReference type="Google" id="ProtNLM"/>
    </source>
</evidence>
<dbReference type="InterPro" id="IPR050232">
    <property type="entry name" value="FBL13/AtMIF1-like"/>
</dbReference>
<dbReference type="AlphaFoldDB" id="A0A8X8ASG6"/>
<name>A0A8X8ASG6_BRACI</name>
<dbReference type="Gene3D" id="3.80.10.10">
    <property type="entry name" value="Ribonuclease Inhibitor"/>
    <property type="match status" value="1"/>
</dbReference>
<dbReference type="PANTHER" id="PTHR31900:SF28">
    <property type="entry name" value="FBD DOMAIN-CONTAINING PROTEIN"/>
    <property type="match status" value="1"/>
</dbReference>
<dbReference type="Pfam" id="PF24758">
    <property type="entry name" value="LRR_At5g56370"/>
    <property type="match status" value="1"/>
</dbReference>
<accession>A0A8X8ASG6</accession>
<dbReference type="Pfam" id="PF08387">
    <property type="entry name" value="FBD"/>
    <property type="match status" value="1"/>
</dbReference>
<evidence type="ECO:0000313" key="4">
    <source>
        <dbReference type="Proteomes" id="UP000886595"/>
    </source>
</evidence>
<organism evidence="3 4">
    <name type="scientific">Brassica carinata</name>
    <name type="common">Ethiopian mustard</name>
    <name type="synonym">Abyssinian cabbage</name>
    <dbReference type="NCBI Taxonomy" id="52824"/>
    <lineage>
        <taxon>Eukaryota</taxon>
        <taxon>Viridiplantae</taxon>
        <taxon>Streptophyta</taxon>
        <taxon>Embryophyta</taxon>
        <taxon>Tracheophyta</taxon>
        <taxon>Spermatophyta</taxon>
        <taxon>Magnoliopsida</taxon>
        <taxon>eudicotyledons</taxon>
        <taxon>Gunneridae</taxon>
        <taxon>Pentapetalae</taxon>
        <taxon>rosids</taxon>
        <taxon>malvids</taxon>
        <taxon>Brassicales</taxon>
        <taxon>Brassicaceae</taxon>
        <taxon>Brassiceae</taxon>
        <taxon>Brassica</taxon>
    </lineage>
</organism>
<dbReference type="Proteomes" id="UP000886595">
    <property type="component" value="Unassembled WGS sequence"/>
</dbReference>
<evidence type="ECO:0000313" key="3">
    <source>
        <dbReference type="EMBL" id="KAG2310387.1"/>
    </source>
</evidence>